<comment type="caution">
    <text evidence="2">The sequence shown here is derived from an EMBL/GenBank/DDBJ whole genome shotgun (WGS) entry which is preliminary data.</text>
</comment>
<name>A0A371J6J3_9FIRM</name>
<accession>A0A371J6J3</accession>
<reference evidence="2 3" key="1">
    <citation type="journal article" date="2017" name="Genome Announc.">
        <title>Draft Genome Sequence of Romboutsia weinsteinii sp. nov. Strain CCRI-19649(T) Isolated from Surface Water.</title>
        <authorList>
            <person name="Maheux A.F."/>
            <person name="Boudreau D.K."/>
            <person name="Berube E."/>
            <person name="Boissinot M."/>
            <person name="Cantin P."/>
            <person name="Raymond F."/>
            <person name="Corbeil J."/>
            <person name="Omar R.F."/>
            <person name="Bergeron M.G."/>
        </authorList>
    </citation>
    <scope>NUCLEOTIDE SEQUENCE [LARGE SCALE GENOMIC DNA]</scope>
    <source>
        <strain evidence="2 3">CCRI-19649</strain>
    </source>
</reference>
<keyword evidence="3" id="KW-1185">Reference proteome</keyword>
<protein>
    <submittedName>
        <fullName evidence="2">Uncharacterized protein</fullName>
    </submittedName>
</protein>
<feature type="chain" id="PRO_5017067746" evidence="1">
    <location>
        <begin position="29"/>
        <end position="147"/>
    </location>
</feature>
<organism evidence="2 3">
    <name type="scientific">Romboutsia weinsteinii</name>
    <dbReference type="NCBI Taxonomy" id="2020949"/>
    <lineage>
        <taxon>Bacteria</taxon>
        <taxon>Bacillati</taxon>
        <taxon>Bacillota</taxon>
        <taxon>Clostridia</taxon>
        <taxon>Peptostreptococcales</taxon>
        <taxon>Peptostreptococcaceae</taxon>
        <taxon>Romboutsia</taxon>
    </lineage>
</organism>
<dbReference type="EMBL" id="NOJY02000007">
    <property type="protein sequence ID" value="RDY28365.1"/>
    <property type="molecule type" value="Genomic_DNA"/>
</dbReference>
<gene>
    <name evidence="2" type="ORF">CHL78_005545</name>
</gene>
<evidence type="ECO:0000256" key="1">
    <source>
        <dbReference type="SAM" id="SignalP"/>
    </source>
</evidence>
<dbReference type="AlphaFoldDB" id="A0A371J6J3"/>
<feature type="signal peptide" evidence="1">
    <location>
        <begin position="1"/>
        <end position="28"/>
    </location>
</feature>
<keyword evidence="1" id="KW-0732">Signal</keyword>
<dbReference type="Proteomes" id="UP000215694">
    <property type="component" value="Unassembled WGS sequence"/>
</dbReference>
<evidence type="ECO:0000313" key="2">
    <source>
        <dbReference type="EMBL" id="RDY28365.1"/>
    </source>
</evidence>
<proteinExistence type="predicted"/>
<evidence type="ECO:0000313" key="3">
    <source>
        <dbReference type="Proteomes" id="UP000215694"/>
    </source>
</evidence>
<sequence>MKKSSKILASSLALGTIISSSFMTSSYASSPSSLPTSETQNEIESTYNDGVVGADKFLAPGESYSLSVRGKNTALFTIMAYTQPNTVHIKISDSDRVHVNEAFVDMRGQYTYFIDKMHPMFTYTLTVTNLSTSMLPVGMMITPNVAG</sequence>
<dbReference type="RefSeq" id="WP_094369333.1">
    <property type="nucleotide sequence ID" value="NZ_NOJY02000007.1"/>
</dbReference>